<sequence length="77" mass="8810">MIERKGCQTKYSSIWRFSSRVKTERKTILKVLIRKLTVITVISHIFFSLKTCSNVAYSPRYAPLTIRTVDDGSGITV</sequence>
<evidence type="ECO:0000313" key="2">
    <source>
        <dbReference type="Proteomes" id="UP000269396"/>
    </source>
</evidence>
<protein>
    <submittedName>
        <fullName evidence="1">Uncharacterized protein</fullName>
    </submittedName>
</protein>
<reference evidence="1 2" key="1">
    <citation type="submission" date="2018-11" db="EMBL/GenBank/DDBJ databases">
        <authorList>
            <consortium name="Pathogen Informatics"/>
        </authorList>
    </citation>
    <scope>NUCLEOTIDE SEQUENCE [LARGE SCALE GENOMIC DNA]</scope>
    <source>
        <strain>Denwood</strain>
        <strain evidence="2">Zambia</strain>
    </source>
</reference>
<proteinExistence type="predicted"/>
<gene>
    <name evidence="1" type="ORF">SMTD_LOCUS19696</name>
</gene>
<accession>A0A183PZB2</accession>
<evidence type="ECO:0000313" key="1">
    <source>
        <dbReference type="EMBL" id="VDP80508.1"/>
    </source>
</evidence>
<dbReference type="Proteomes" id="UP000269396">
    <property type="component" value="Unassembled WGS sequence"/>
</dbReference>
<dbReference type="AlphaFoldDB" id="A0A183PZB2"/>
<organism evidence="1 2">
    <name type="scientific">Schistosoma mattheei</name>
    <dbReference type="NCBI Taxonomy" id="31246"/>
    <lineage>
        <taxon>Eukaryota</taxon>
        <taxon>Metazoa</taxon>
        <taxon>Spiralia</taxon>
        <taxon>Lophotrochozoa</taxon>
        <taxon>Platyhelminthes</taxon>
        <taxon>Trematoda</taxon>
        <taxon>Digenea</taxon>
        <taxon>Strigeidida</taxon>
        <taxon>Schistosomatoidea</taxon>
        <taxon>Schistosomatidae</taxon>
        <taxon>Schistosoma</taxon>
    </lineage>
</organism>
<keyword evidence="2" id="KW-1185">Reference proteome</keyword>
<name>A0A183PZB2_9TREM</name>
<dbReference type="EMBL" id="UZAL01042814">
    <property type="protein sequence ID" value="VDP80508.1"/>
    <property type="molecule type" value="Genomic_DNA"/>
</dbReference>